<sequence>MVSSMVVVVESCRHMVVEETCSLPLVMGSSMEVVVGNCRHMVVEVICTQPLEM</sequence>
<dbReference type="EMBL" id="CAKOAT010593742">
    <property type="protein sequence ID" value="CAH8383558.1"/>
    <property type="molecule type" value="Genomic_DNA"/>
</dbReference>
<evidence type="ECO:0000313" key="1">
    <source>
        <dbReference type="EMBL" id="CAH8383558.1"/>
    </source>
</evidence>
<feature type="non-terminal residue" evidence="1">
    <location>
        <position position="53"/>
    </location>
</feature>
<comment type="caution">
    <text evidence="1">The sequence shown here is derived from an EMBL/GenBank/DDBJ whole genome shotgun (WGS) entry which is preliminary data.</text>
</comment>
<keyword evidence="2" id="KW-1185">Reference proteome</keyword>
<name>A0ABC8LIP5_ERUVS</name>
<evidence type="ECO:0000313" key="2">
    <source>
        <dbReference type="Proteomes" id="UP001642260"/>
    </source>
</evidence>
<reference evidence="1 2" key="1">
    <citation type="submission" date="2022-03" db="EMBL/GenBank/DDBJ databases">
        <authorList>
            <person name="Macdonald S."/>
            <person name="Ahmed S."/>
            <person name="Newling K."/>
        </authorList>
    </citation>
    <scope>NUCLEOTIDE SEQUENCE [LARGE SCALE GENOMIC DNA]</scope>
</reference>
<proteinExistence type="predicted"/>
<dbReference type="Proteomes" id="UP001642260">
    <property type="component" value="Unassembled WGS sequence"/>
</dbReference>
<protein>
    <submittedName>
        <fullName evidence="1">Uncharacterized protein</fullName>
    </submittedName>
</protein>
<accession>A0ABC8LIP5</accession>
<dbReference type="AlphaFoldDB" id="A0ABC8LIP5"/>
<gene>
    <name evidence="1" type="ORF">ERUC_LOCUS36041</name>
</gene>
<organism evidence="1 2">
    <name type="scientific">Eruca vesicaria subsp. sativa</name>
    <name type="common">Garden rocket</name>
    <name type="synonym">Eruca sativa</name>
    <dbReference type="NCBI Taxonomy" id="29727"/>
    <lineage>
        <taxon>Eukaryota</taxon>
        <taxon>Viridiplantae</taxon>
        <taxon>Streptophyta</taxon>
        <taxon>Embryophyta</taxon>
        <taxon>Tracheophyta</taxon>
        <taxon>Spermatophyta</taxon>
        <taxon>Magnoliopsida</taxon>
        <taxon>eudicotyledons</taxon>
        <taxon>Gunneridae</taxon>
        <taxon>Pentapetalae</taxon>
        <taxon>rosids</taxon>
        <taxon>malvids</taxon>
        <taxon>Brassicales</taxon>
        <taxon>Brassicaceae</taxon>
        <taxon>Brassiceae</taxon>
        <taxon>Eruca</taxon>
    </lineage>
</organism>